<proteinExistence type="predicted"/>
<reference evidence="2 3" key="1">
    <citation type="submission" date="2018-06" db="EMBL/GenBank/DDBJ databases">
        <authorList>
            <consortium name="Pathogen Informatics"/>
            <person name="Doyle S."/>
        </authorList>
    </citation>
    <scope>NUCLEOTIDE SEQUENCE [LARGE SCALE GENOMIC DNA]</scope>
    <source>
        <strain evidence="2 3">NCTC12410</strain>
    </source>
</reference>
<accession>A0A377JLE5</accession>
<sequence>MFFGIFLWITKETSPNGERYPLFSKETSLCLFSKEATLCGGAVVFGSLTTNADLGLPPAMEGLGLTKS</sequence>
<organism evidence="2 3">
    <name type="scientific">Helicobacter canis</name>
    <dbReference type="NCBI Taxonomy" id="29419"/>
    <lineage>
        <taxon>Bacteria</taxon>
        <taxon>Pseudomonadati</taxon>
        <taxon>Campylobacterota</taxon>
        <taxon>Epsilonproteobacteria</taxon>
        <taxon>Campylobacterales</taxon>
        <taxon>Helicobacteraceae</taxon>
        <taxon>Helicobacter</taxon>
    </lineage>
</organism>
<evidence type="ECO:0000313" key="3">
    <source>
        <dbReference type="Proteomes" id="UP000254841"/>
    </source>
</evidence>
<dbReference type="RefSeq" id="WP_147278763.1">
    <property type="nucleotide sequence ID" value="NZ_UGHV01000001.1"/>
</dbReference>
<dbReference type="AlphaFoldDB" id="A0A377JLE5"/>
<gene>
    <name evidence="1" type="ORF">NCTC12410_00738</name>
    <name evidence="2" type="ORF">NCTC12410_02080</name>
</gene>
<dbReference type="Proteomes" id="UP000254841">
    <property type="component" value="Unassembled WGS sequence"/>
</dbReference>
<evidence type="ECO:0000313" key="2">
    <source>
        <dbReference type="EMBL" id="STP06541.1"/>
    </source>
</evidence>
<name>A0A377JLE5_9HELI</name>
<dbReference type="EMBL" id="UGHV01000007">
    <property type="protein sequence ID" value="STP06541.1"/>
    <property type="molecule type" value="Genomic_DNA"/>
</dbReference>
<protein>
    <submittedName>
        <fullName evidence="2">Uncharacterized protein</fullName>
    </submittedName>
</protein>
<dbReference type="EMBL" id="UGHV01000001">
    <property type="protein sequence ID" value="STO96920.1"/>
    <property type="molecule type" value="Genomic_DNA"/>
</dbReference>
<evidence type="ECO:0000313" key="1">
    <source>
        <dbReference type="EMBL" id="STO96920.1"/>
    </source>
</evidence>